<feature type="domain" description="DUF7960" evidence="1">
    <location>
        <begin position="1"/>
        <end position="146"/>
    </location>
</feature>
<dbReference type="OrthoDB" id="159011at2157"/>
<evidence type="ECO:0000313" key="3">
    <source>
        <dbReference type="Proteomes" id="UP000243250"/>
    </source>
</evidence>
<dbReference type="AlphaFoldDB" id="A0A1I6GJI6"/>
<reference evidence="3" key="1">
    <citation type="submission" date="2016-10" db="EMBL/GenBank/DDBJ databases">
        <authorList>
            <person name="Varghese N."/>
            <person name="Submissions S."/>
        </authorList>
    </citation>
    <scope>NUCLEOTIDE SEQUENCE [LARGE SCALE GENOMIC DNA]</scope>
    <source>
        <strain evidence="3">CGMCC 1.8711</strain>
    </source>
</reference>
<organism evidence="2 3">
    <name type="scientific">Halogeometricum limi</name>
    <dbReference type="NCBI Taxonomy" id="555875"/>
    <lineage>
        <taxon>Archaea</taxon>
        <taxon>Methanobacteriati</taxon>
        <taxon>Methanobacteriota</taxon>
        <taxon>Stenosarchaea group</taxon>
        <taxon>Halobacteria</taxon>
        <taxon>Halobacteriales</taxon>
        <taxon>Haloferacaceae</taxon>
        <taxon>Halogeometricum</taxon>
    </lineage>
</organism>
<dbReference type="RefSeq" id="WP_089877714.1">
    <property type="nucleotide sequence ID" value="NZ_FOYS01000002.1"/>
</dbReference>
<dbReference type="STRING" id="555875.SAMN04488124_1127"/>
<evidence type="ECO:0000259" key="1">
    <source>
        <dbReference type="Pfam" id="PF25901"/>
    </source>
</evidence>
<protein>
    <recommendedName>
        <fullName evidence="1">DUF7960 domain-containing protein</fullName>
    </recommendedName>
</protein>
<dbReference type="Proteomes" id="UP000243250">
    <property type="component" value="Unassembled WGS sequence"/>
</dbReference>
<dbReference type="InterPro" id="IPR058266">
    <property type="entry name" value="DUF7960"/>
</dbReference>
<sequence length="155" mass="17596">MYTGKTEQPCCLCDDPETVARVDIPPRAVRLMKHSDPIAWRDIVGRASIHFCESDWELVCDLVEMGMNPLSRCNVARASFSIREDFEAMLNQTRDEPDQTELESRLLADARETLSAYGDDPMVEQRDFVEARLVVDSLAEFGVTEENRPEDALRG</sequence>
<accession>A0A1I6GJI6</accession>
<name>A0A1I6GJI6_9EURY</name>
<gene>
    <name evidence="2" type="ORF">SAMN04488124_1127</name>
</gene>
<proteinExistence type="predicted"/>
<dbReference type="EMBL" id="FOYS01000002">
    <property type="protein sequence ID" value="SFR42247.1"/>
    <property type="molecule type" value="Genomic_DNA"/>
</dbReference>
<keyword evidence="3" id="KW-1185">Reference proteome</keyword>
<evidence type="ECO:0000313" key="2">
    <source>
        <dbReference type="EMBL" id="SFR42247.1"/>
    </source>
</evidence>
<dbReference type="Pfam" id="PF25901">
    <property type="entry name" value="DUF7960"/>
    <property type="match status" value="1"/>
</dbReference>